<evidence type="ECO:0000256" key="1">
    <source>
        <dbReference type="ARBA" id="ARBA00023015"/>
    </source>
</evidence>
<dbReference type="EMBL" id="JBHTIS010001158">
    <property type="protein sequence ID" value="MFD1047605.1"/>
    <property type="molecule type" value="Genomic_DNA"/>
</dbReference>
<dbReference type="InterPro" id="IPR036390">
    <property type="entry name" value="WH_DNA-bd_sf"/>
</dbReference>
<dbReference type="PANTHER" id="PTHR33204:SF37">
    <property type="entry name" value="HTH-TYPE TRANSCRIPTIONAL REGULATOR YODB"/>
    <property type="match status" value="1"/>
</dbReference>
<dbReference type="PROSITE" id="PS51118">
    <property type="entry name" value="HTH_HXLR"/>
    <property type="match status" value="1"/>
</dbReference>
<name>A0ABW3MF19_9PSEU</name>
<keyword evidence="2" id="KW-0238">DNA-binding</keyword>
<gene>
    <name evidence="5" type="ORF">ACFQ1S_19700</name>
</gene>
<evidence type="ECO:0000256" key="2">
    <source>
        <dbReference type="ARBA" id="ARBA00023125"/>
    </source>
</evidence>
<protein>
    <submittedName>
        <fullName evidence="5">Winged helix-turn-helix transcriptional regulator</fullName>
    </submittedName>
</protein>
<evidence type="ECO:0000313" key="5">
    <source>
        <dbReference type="EMBL" id="MFD1047605.1"/>
    </source>
</evidence>
<dbReference type="InterPro" id="IPR036388">
    <property type="entry name" value="WH-like_DNA-bd_sf"/>
</dbReference>
<dbReference type="Proteomes" id="UP001597045">
    <property type="component" value="Unassembled WGS sequence"/>
</dbReference>
<keyword evidence="1" id="KW-0805">Transcription regulation</keyword>
<dbReference type="PANTHER" id="PTHR33204">
    <property type="entry name" value="TRANSCRIPTIONAL REGULATOR, MARR FAMILY"/>
    <property type="match status" value="1"/>
</dbReference>
<dbReference type="Pfam" id="PF01638">
    <property type="entry name" value="HxlR"/>
    <property type="match status" value="1"/>
</dbReference>
<evidence type="ECO:0000256" key="3">
    <source>
        <dbReference type="ARBA" id="ARBA00023163"/>
    </source>
</evidence>
<comment type="caution">
    <text evidence="5">The sequence shown here is derived from an EMBL/GenBank/DDBJ whole genome shotgun (WGS) entry which is preliminary data.</text>
</comment>
<accession>A0ABW3MF19</accession>
<evidence type="ECO:0000259" key="4">
    <source>
        <dbReference type="PROSITE" id="PS51118"/>
    </source>
</evidence>
<proteinExistence type="predicted"/>
<dbReference type="InterPro" id="IPR002577">
    <property type="entry name" value="HTH_HxlR"/>
</dbReference>
<reference evidence="6" key="1">
    <citation type="journal article" date="2019" name="Int. J. Syst. Evol. Microbiol.">
        <title>The Global Catalogue of Microorganisms (GCM) 10K type strain sequencing project: providing services to taxonomists for standard genome sequencing and annotation.</title>
        <authorList>
            <consortium name="The Broad Institute Genomics Platform"/>
            <consortium name="The Broad Institute Genome Sequencing Center for Infectious Disease"/>
            <person name="Wu L."/>
            <person name="Ma J."/>
        </authorList>
    </citation>
    <scope>NUCLEOTIDE SEQUENCE [LARGE SCALE GENOMIC DNA]</scope>
    <source>
        <strain evidence="6">JCM 31486</strain>
    </source>
</reference>
<feature type="domain" description="HTH hxlR-type" evidence="4">
    <location>
        <begin position="8"/>
        <end position="107"/>
    </location>
</feature>
<keyword evidence="6" id="KW-1185">Reference proteome</keyword>
<sequence length="112" mass="12472">MNEIHQVCTRFHAAIEMIGTRWTGAILRAILTGHHRYAEIKAAIPGVSDTMLAARLRTLEAEGLVERRVIPTSSVQVQYELTEMGEDLAPVIDAVIAWSHKWIPLPETRSAS</sequence>
<evidence type="ECO:0000313" key="6">
    <source>
        <dbReference type="Proteomes" id="UP001597045"/>
    </source>
</evidence>
<keyword evidence="3" id="KW-0804">Transcription</keyword>
<dbReference type="SUPFAM" id="SSF46785">
    <property type="entry name" value="Winged helix' DNA-binding domain"/>
    <property type="match status" value="1"/>
</dbReference>
<organism evidence="5 6">
    <name type="scientific">Kibdelosporangium lantanae</name>
    <dbReference type="NCBI Taxonomy" id="1497396"/>
    <lineage>
        <taxon>Bacteria</taxon>
        <taxon>Bacillati</taxon>
        <taxon>Actinomycetota</taxon>
        <taxon>Actinomycetes</taxon>
        <taxon>Pseudonocardiales</taxon>
        <taxon>Pseudonocardiaceae</taxon>
        <taxon>Kibdelosporangium</taxon>
    </lineage>
</organism>
<dbReference type="Gene3D" id="1.10.10.10">
    <property type="entry name" value="Winged helix-like DNA-binding domain superfamily/Winged helix DNA-binding domain"/>
    <property type="match status" value="1"/>
</dbReference>